<evidence type="ECO:0000256" key="5">
    <source>
        <dbReference type="SAM" id="MobiDB-lite"/>
    </source>
</evidence>
<dbReference type="STRING" id="105231.A0A1Y1ILG3"/>
<feature type="region of interest" description="Disordered" evidence="5">
    <location>
        <begin position="1"/>
        <end position="26"/>
    </location>
</feature>
<dbReference type="AlphaFoldDB" id="A0A1Y1ILG3"/>
<gene>
    <name evidence="7" type="ORF">KFL_006210035</name>
</gene>
<feature type="region of interest" description="Disordered" evidence="5">
    <location>
        <begin position="276"/>
        <end position="403"/>
    </location>
</feature>
<keyword evidence="2 4" id="KW-0863">Zinc-finger</keyword>
<dbReference type="Gene3D" id="3.90.228.10">
    <property type="match status" value="1"/>
</dbReference>
<feature type="domain" description="C3H1-type" evidence="6">
    <location>
        <begin position="105"/>
        <end position="130"/>
    </location>
</feature>
<sequence length="1164" mass="126804">MSSSGNGAPPQRSLRHVFSKPKEKPTEVTDAEWYLAKWKTKPCQFTVCPNAWGCPYAHGENERRRSPVSFTYSAEACPDAPDCPRGDECELAHNYNEQAFHPSVYKTVPCADFPWHCNQGTRCPNAHGYRDMRRAPSAGRTRPRRSVSVGGLADVTPPPRHVKTMSNIPGDRTGRFGGPTPEDYERASSGFKEGYEPVSRGLREGYEPRIIPQEGPGRTNRGPVRNGRGNNTEEETEEDDTPPAAGGQSGGYTWQQTPAEVRDVLAADLISRMVTQAAEESDLERAAERAPRRPPERTSRSGGAPRRGNAGEGFVRSAAREIDTWAVDSKAQNGHVRSFSAFSVRGRQYGPPGDPPEETPSPREEKRPLSRDSYASRIRDRGMSLGGDPPPRDSYSSRGVSLGGETEWQAELASLLRRHPSRGRDRGIPLGRGSSALVDAQRGETDELLSNLNSPSPRVLSRFASPRRMTSADSPIRRVMSADSPTGIVSQARDAFSRARTCRSFSGEEMSRNIVPSERKKNDSGDSEAERYAAKEKQTENGTDRDNGTGREYLNEDGNGANRKPKVVAKRPDLKVEIPMSQRLSEFAAFQTDTVAGLRRHRRNDSAVSEILPPRGAKDHPPSSDFEPSKDEKESKRDEELVKRPTEEMRRTRRTAAKSVDSVLLSRGGPTEPIPEPPTPPPEGQLEPGVLYTLLHSPVPQAAELQKKVAAICEEEGVELLWTPVGDDVTPMSVRHGADVRSDVEESPVESPQGGDAVGASKSPTVAEKGRKLSPLPSRAPTPRVTRVPTLTGPRGAIASAEQKIAALFQGVASTTARFPSQFLWYLEEGFGGRERLDLLRGKHGVEFTISLPSDSLTVWLGGGGVHRKVMAYLRELAGAMGAPAQLAQIMEEPGGEENEKGWGPTVVETNKTALERVLPPHWKKEGLSSGKWHLVAVPEDSPEWAECIKKLRGSLAPTSVVRLLRFQSPRQWQRFTSERERTEGANSHPGSSHSLFATCTKSEVQAVCSGGFAASVANADSDDVILGSMFTSEAWQALQFAPRTSDGLRILVMVEAALGGAWLERNLTLLTEKVDGGGDFDAIVDSLTNPQVFAIARKQQAYPAYVLEVAPDPQADGPDVHTSFTLLEEPSAPSDDASPKPDDVAEPPEKPAEKPAPACCVIL</sequence>
<organism evidence="7 8">
    <name type="scientific">Klebsormidium nitens</name>
    <name type="common">Green alga</name>
    <name type="synonym">Ulothrix nitens</name>
    <dbReference type="NCBI Taxonomy" id="105231"/>
    <lineage>
        <taxon>Eukaryota</taxon>
        <taxon>Viridiplantae</taxon>
        <taxon>Streptophyta</taxon>
        <taxon>Klebsormidiophyceae</taxon>
        <taxon>Klebsormidiales</taxon>
        <taxon>Klebsormidiaceae</taxon>
        <taxon>Klebsormidium</taxon>
    </lineage>
</organism>
<keyword evidence="3 4" id="KW-0862">Zinc</keyword>
<accession>A0A1Y1ILG3</accession>
<dbReference type="SMART" id="SM00356">
    <property type="entry name" value="ZnF_C3H1"/>
    <property type="match status" value="3"/>
</dbReference>
<feature type="zinc finger region" description="C3H1-type" evidence="4">
    <location>
        <begin position="105"/>
        <end position="130"/>
    </location>
</feature>
<feature type="compositionally biased region" description="Basic and acidic residues" evidence="5">
    <location>
        <begin position="1138"/>
        <end position="1154"/>
    </location>
</feature>
<dbReference type="InterPro" id="IPR000571">
    <property type="entry name" value="Znf_CCCH"/>
</dbReference>
<feature type="compositionally biased region" description="Basic and acidic residues" evidence="5">
    <location>
        <begin position="517"/>
        <end position="549"/>
    </location>
</feature>
<evidence type="ECO:0000256" key="4">
    <source>
        <dbReference type="PROSITE-ProRule" id="PRU00723"/>
    </source>
</evidence>
<proteinExistence type="predicted"/>
<dbReference type="OrthoDB" id="20534at2759"/>
<keyword evidence="1 4" id="KW-0479">Metal-binding</keyword>
<feature type="compositionally biased region" description="Basic and acidic residues" evidence="5">
    <location>
        <begin position="283"/>
        <end position="299"/>
    </location>
</feature>
<dbReference type="InterPro" id="IPR045234">
    <property type="entry name" value="Unkempt-like"/>
</dbReference>
<feature type="compositionally biased region" description="Low complexity" evidence="5">
    <location>
        <begin position="215"/>
        <end position="230"/>
    </location>
</feature>
<evidence type="ECO:0000256" key="1">
    <source>
        <dbReference type="ARBA" id="ARBA00022723"/>
    </source>
</evidence>
<evidence type="ECO:0000313" key="8">
    <source>
        <dbReference type="Proteomes" id="UP000054558"/>
    </source>
</evidence>
<feature type="region of interest" description="Disordered" evidence="5">
    <location>
        <begin position="730"/>
        <end position="792"/>
    </location>
</feature>
<reference evidence="7 8" key="1">
    <citation type="journal article" date="2014" name="Nat. Commun.">
        <title>Klebsormidium flaccidum genome reveals primary factors for plant terrestrial adaptation.</title>
        <authorList>
            <person name="Hori K."/>
            <person name="Maruyama F."/>
            <person name="Fujisawa T."/>
            <person name="Togashi T."/>
            <person name="Yamamoto N."/>
            <person name="Seo M."/>
            <person name="Sato S."/>
            <person name="Yamada T."/>
            <person name="Mori H."/>
            <person name="Tajima N."/>
            <person name="Moriyama T."/>
            <person name="Ikeuchi M."/>
            <person name="Watanabe M."/>
            <person name="Wada H."/>
            <person name="Kobayashi K."/>
            <person name="Saito M."/>
            <person name="Masuda T."/>
            <person name="Sasaki-Sekimoto Y."/>
            <person name="Mashiguchi K."/>
            <person name="Awai K."/>
            <person name="Shimojima M."/>
            <person name="Masuda S."/>
            <person name="Iwai M."/>
            <person name="Nobusawa T."/>
            <person name="Narise T."/>
            <person name="Kondo S."/>
            <person name="Saito H."/>
            <person name="Sato R."/>
            <person name="Murakawa M."/>
            <person name="Ihara Y."/>
            <person name="Oshima-Yamada Y."/>
            <person name="Ohtaka K."/>
            <person name="Satoh M."/>
            <person name="Sonobe K."/>
            <person name="Ishii M."/>
            <person name="Ohtani R."/>
            <person name="Kanamori-Sato M."/>
            <person name="Honoki R."/>
            <person name="Miyazaki D."/>
            <person name="Mochizuki H."/>
            <person name="Umetsu J."/>
            <person name="Higashi K."/>
            <person name="Shibata D."/>
            <person name="Kamiya Y."/>
            <person name="Sato N."/>
            <person name="Nakamura Y."/>
            <person name="Tabata S."/>
            <person name="Ida S."/>
            <person name="Kurokawa K."/>
            <person name="Ohta H."/>
        </authorList>
    </citation>
    <scope>NUCLEOTIDE SEQUENCE [LARGE SCALE GENOMIC DNA]</scope>
    <source>
        <strain evidence="7 8">NIES-2285</strain>
    </source>
</reference>
<dbReference type="PANTHER" id="PTHR14493">
    <property type="entry name" value="UNKEMPT FAMILY MEMBER"/>
    <property type="match status" value="1"/>
</dbReference>
<feature type="region of interest" description="Disordered" evidence="5">
    <location>
        <begin position="416"/>
        <end position="573"/>
    </location>
</feature>
<feature type="region of interest" description="Disordered" evidence="5">
    <location>
        <begin position="128"/>
        <end position="255"/>
    </location>
</feature>
<feature type="compositionally biased region" description="Acidic residues" evidence="5">
    <location>
        <begin position="232"/>
        <end position="241"/>
    </location>
</feature>
<feature type="compositionally biased region" description="Pro residues" evidence="5">
    <location>
        <begin position="672"/>
        <end position="683"/>
    </location>
</feature>
<dbReference type="PANTHER" id="PTHR14493:SF90">
    <property type="entry name" value="ZINC FINGER CCCH DOMAIN-CONTAINING PROTEIN 2"/>
    <property type="match status" value="1"/>
</dbReference>
<dbReference type="GO" id="GO:0008270">
    <property type="term" value="F:zinc ion binding"/>
    <property type="evidence" value="ECO:0007669"/>
    <property type="project" value="UniProtKB-KW"/>
</dbReference>
<feature type="compositionally biased region" description="Basic and acidic residues" evidence="5">
    <location>
        <begin position="360"/>
        <end position="370"/>
    </location>
</feature>
<feature type="compositionally biased region" description="Low complexity" evidence="5">
    <location>
        <begin position="779"/>
        <end position="792"/>
    </location>
</feature>
<evidence type="ECO:0000313" key="7">
    <source>
        <dbReference type="EMBL" id="GAQ90279.1"/>
    </source>
</evidence>
<feature type="region of interest" description="Disordered" evidence="5">
    <location>
        <begin position="1118"/>
        <end position="1159"/>
    </location>
</feature>
<evidence type="ECO:0000256" key="3">
    <source>
        <dbReference type="ARBA" id="ARBA00022833"/>
    </source>
</evidence>
<feature type="region of interest" description="Disordered" evidence="5">
    <location>
        <begin position="585"/>
        <end position="688"/>
    </location>
</feature>
<feature type="compositionally biased region" description="Basic and acidic residues" evidence="5">
    <location>
        <begin position="616"/>
        <end position="650"/>
    </location>
</feature>
<dbReference type="EMBL" id="DF237570">
    <property type="protein sequence ID" value="GAQ90279.1"/>
    <property type="molecule type" value="Genomic_DNA"/>
</dbReference>
<protein>
    <recommendedName>
        <fullName evidence="6">C3H1-type domain-containing protein</fullName>
    </recommendedName>
</protein>
<evidence type="ECO:0000256" key="2">
    <source>
        <dbReference type="ARBA" id="ARBA00022771"/>
    </source>
</evidence>
<evidence type="ECO:0000259" key="6">
    <source>
        <dbReference type="PROSITE" id="PS50103"/>
    </source>
</evidence>
<name>A0A1Y1ILG3_KLENI</name>
<dbReference type="PROSITE" id="PS50103">
    <property type="entry name" value="ZF_C3H1"/>
    <property type="match status" value="1"/>
</dbReference>
<dbReference type="Proteomes" id="UP000054558">
    <property type="component" value="Unassembled WGS sequence"/>
</dbReference>
<dbReference type="SUPFAM" id="SSF56399">
    <property type="entry name" value="ADP-ribosylation"/>
    <property type="match status" value="1"/>
</dbReference>
<keyword evidence="8" id="KW-1185">Reference proteome</keyword>